<dbReference type="PIRSF" id="PIRSF017849">
    <property type="entry name" value="Conjugal_transfer_TraD"/>
    <property type="match status" value="1"/>
</dbReference>
<dbReference type="RefSeq" id="WP_087670369.1">
    <property type="nucleotide sequence ID" value="NZ_FCNW02000052.1"/>
</dbReference>
<evidence type="ECO:0000313" key="2">
    <source>
        <dbReference type="Proteomes" id="UP000054977"/>
    </source>
</evidence>
<sequence length="77" mass="8119">MTTPELPNDETSFDDEANSAAALREKLADAETPGFQAEFDPDEAARAGAFVEDALSEADALDTAIDLIDAQSDDQGD</sequence>
<dbReference type="Proteomes" id="UP000054977">
    <property type="component" value="Unassembled WGS sequence"/>
</dbReference>
<organism evidence="1 2">
    <name type="scientific">Caballeronia humi</name>
    <dbReference type="NCBI Taxonomy" id="326474"/>
    <lineage>
        <taxon>Bacteria</taxon>
        <taxon>Pseudomonadati</taxon>
        <taxon>Pseudomonadota</taxon>
        <taxon>Betaproteobacteria</taxon>
        <taxon>Burkholderiales</taxon>
        <taxon>Burkholderiaceae</taxon>
        <taxon>Caballeronia</taxon>
    </lineage>
</organism>
<dbReference type="InterPro" id="IPR016703">
    <property type="entry name" value="Conjugal_tfr_TraD_b/g-type"/>
</dbReference>
<evidence type="ECO:0000313" key="1">
    <source>
        <dbReference type="EMBL" id="SAL62501.1"/>
    </source>
</evidence>
<protein>
    <submittedName>
        <fullName evidence="1">Conjugal transfer protein</fullName>
    </submittedName>
</protein>
<proteinExistence type="predicted"/>
<keyword evidence="2" id="KW-1185">Reference proteome</keyword>
<dbReference type="STRING" id="326474.AWB65_05750"/>
<dbReference type="OrthoDB" id="7477520at2"/>
<gene>
    <name evidence="1" type="ORF">AWB65_05750</name>
</gene>
<dbReference type="AlphaFoldDB" id="A0A158J2G6"/>
<accession>A0A158J2G6</accession>
<dbReference type="EMBL" id="FCNW02000052">
    <property type="protein sequence ID" value="SAL62501.1"/>
    <property type="molecule type" value="Genomic_DNA"/>
</dbReference>
<name>A0A158J2G6_9BURK</name>
<comment type="caution">
    <text evidence="1">The sequence shown here is derived from an EMBL/GenBank/DDBJ whole genome shotgun (WGS) entry which is preliminary data.</text>
</comment>
<reference evidence="1" key="1">
    <citation type="submission" date="2016-01" db="EMBL/GenBank/DDBJ databases">
        <authorList>
            <person name="Peeters C."/>
        </authorList>
    </citation>
    <scope>NUCLEOTIDE SEQUENCE [LARGE SCALE GENOMIC DNA]</scope>
    <source>
        <strain evidence="1">LMG 22934</strain>
    </source>
</reference>